<evidence type="ECO:0000313" key="3">
    <source>
        <dbReference type="EMBL" id="KAK2178315.1"/>
    </source>
</evidence>
<feature type="transmembrane region" description="Helical" evidence="2">
    <location>
        <begin position="49"/>
        <end position="69"/>
    </location>
</feature>
<feature type="transmembrane region" description="Helical" evidence="2">
    <location>
        <begin position="494"/>
        <end position="518"/>
    </location>
</feature>
<keyword evidence="2" id="KW-0812">Transmembrane</keyword>
<feature type="transmembrane region" description="Helical" evidence="2">
    <location>
        <begin position="351"/>
        <end position="371"/>
    </location>
</feature>
<dbReference type="EMBL" id="JAODUO010000548">
    <property type="protein sequence ID" value="KAK2178315.1"/>
    <property type="molecule type" value="Genomic_DNA"/>
</dbReference>
<protein>
    <submittedName>
        <fullName evidence="3">Uncharacterized protein</fullName>
    </submittedName>
</protein>
<dbReference type="AlphaFoldDB" id="A0AAD9NQ61"/>
<feature type="region of interest" description="Disordered" evidence="1">
    <location>
        <begin position="565"/>
        <end position="593"/>
    </location>
</feature>
<feature type="compositionally biased region" description="Polar residues" evidence="1">
    <location>
        <begin position="565"/>
        <end position="581"/>
    </location>
</feature>
<proteinExistence type="predicted"/>
<comment type="caution">
    <text evidence="3">The sequence shown here is derived from an EMBL/GenBank/DDBJ whole genome shotgun (WGS) entry which is preliminary data.</text>
</comment>
<organism evidence="3 4">
    <name type="scientific">Ridgeia piscesae</name>
    <name type="common">Tubeworm</name>
    <dbReference type="NCBI Taxonomy" id="27915"/>
    <lineage>
        <taxon>Eukaryota</taxon>
        <taxon>Metazoa</taxon>
        <taxon>Spiralia</taxon>
        <taxon>Lophotrochozoa</taxon>
        <taxon>Annelida</taxon>
        <taxon>Polychaeta</taxon>
        <taxon>Sedentaria</taxon>
        <taxon>Canalipalpata</taxon>
        <taxon>Sabellida</taxon>
        <taxon>Siboglinidae</taxon>
        <taxon>Ridgeia</taxon>
    </lineage>
</organism>
<evidence type="ECO:0000256" key="1">
    <source>
        <dbReference type="SAM" id="MobiDB-lite"/>
    </source>
</evidence>
<name>A0AAD9NQ61_RIDPI</name>
<feature type="compositionally biased region" description="Basic and acidic residues" evidence="1">
    <location>
        <begin position="279"/>
        <end position="293"/>
    </location>
</feature>
<evidence type="ECO:0000313" key="4">
    <source>
        <dbReference type="Proteomes" id="UP001209878"/>
    </source>
</evidence>
<keyword evidence="4" id="KW-1185">Reference proteome</keyword>
<keyword evidence="2" id="KW-1133">Transmembrane helix</keyword>
<evidence type="ECO:0000256" key="2">
    <source>
        <dbReference type="SAM" id="Phobius"/>
    </source>
</evidence>
<gene>
    <name evidence="3" type="ORF">NP493_548g02026</name>
</gene>
<reference evidence="3" key="1">
    <citation type="journal article" date="2023" name="Mol. Biol. Evol.">
        <title>Third-Generation Sequencing Reveals the Adaptive Role of the Epigenome in Three Deep-Sea Polychaetes.</title>
        <authorList>
            <person name="Perez M."/>
            <person name="Aroh O."/>
            <person name="Sun Y."/>
            <person name="Lan Y."/>
            <person name="Juniper S.K."/>
            <person name="Young C.R."/>
            <person name="Angers B."/>
            <person name="Qian P.Y."/>
        </authorList>
    </citation>
    <scope>NUCLEOTIDE SEQUENCE</scope>
    <source>
        <strain evidence="3">R07B-5</strain>
    </source>
</reference>
<feature type="region of interest" description="Disordered" evidence="1">
    <location>
        <begin position="166"/>
        <end position="206"/>
    </location>
</feature>
<dbReference type="Proteomes" id="UP001209878">
    <property type="component" value="Unassembled WGS sequence"/>
</dbReference>
<sequence>MEKTKRYNVRLSLEGGGNDTYSATFVLELPGKTDTFNSSISAEEDARLASYYVASVFLIYGLSIVLLIASSIRRKRHKQLQDQQINKYLREFQVVQETSSKSHYRNLKHAIAAKLEALPRTQPGSTGLTQSRLSHIVPLVIGLPLAQWPEGSQGILNAPQDQLQVESAAKRHTSVSENSEPDYFRESSYDADVSTPTSPLNPPSYGVGEQSVAASCSTQRFSLVGDNTCSRCPMPEIVVDDTGNDDILPDDNGIPLLTTNTGLDVEVDINEQSTLLDPNGKEAPRSENEDGRVDGTPGECYYVGDLEHSPFRSKDNATQVGRLIIDAMEQLTTTESTIAPREDDPVGAMRYAVAVVLIYSLAMVFLIGAHVRSQSNSRQRDGDTARYLKLVPSLRATNDKACRLKEKMKVVEKLETVNGKDLEGPHRTIVVSLVYVRTKMQQRENLDRALQREVARITHQFPPNKTITVEVVQLPAAANTSGRAILGDTHGGGALLYILVFLFVYGVVAAFLVVFNVAKSRRKLMQDQQINEYLKVMRVVQRTSSRSHRRHRKMAIVAKLNASPHLQQSAAMPRPMSSSRGQWPEHPAPDRGDAEERRLLSMERKTDDIQLETIPSSTCVSGLEETSADIEEHGNECDDSYDFDFTLLQTPALRTSNV</sequence>
<accession>A0AAD9NQ61</accession>
<keyword evidence="2" id="KW-0472">Membrane</keyword>
<feature type="region of interest" description="Disordered" evidence="1">
    <location>
        <begin position="273"/>
        <end position="295"/>
    </location>
</feature>